<evidence type="ECO:0000313" key="3">
    <source>
        <dbReference type="RefSeq" id="XP_005106135.1"/>
    </source>
</evidence>
<evidence type="ECO:0000256" key="1">
    <source>
        <dbReference type="SAM" id="MobiDB-lite"/>
    </source>
</evidence>
<dbReference type="Proteomes" id="UP000694888">
    <property type="component" value="Unplaced"/>
</dbReference>
<reference evidence="3" key="1">
    <citation type="submission" date="2025-08" db="UniProtKB">
        <authorList>
            <consortium name="RefSeq"/>
        </authorList>
    </citation>
    <scope>IDENTIFICATION</scope>
</reference>
<dbReference type="RefSeq" id="XP_005106135.1">
    <property type="nucleotide sequence ID" value="XM_005106078.3"/>
</dbReference>
<protein>
    <submittedName>
        <fullName evidence="3">Uncharacterized protein LOC101864647</fullName>
    </submittedName>
</protein>
<proteinExistence type="predicted"/>
<gene>
    <name evidence="3" type="primary">LOC101864647</name>
</gene>
<dbReference type="GeneID" id="101864647"/>
<feature type="compositionally biased region" description="Pro residues" evidence="1">
    <location>
        <begin position="1"/>
        <end position="13"/>
    </location>
</feature>
<sequence>MSRPVIDPPPTTRPPELSAPLPAPANPSDTPAGETAIGGGDHCPSASPGYVTVQAPASLHHQVKPQNYDHGFDKRGKIVGCNQEVPYPFKNRHYHDVSFPRLVDWSSMKAGDEHKYVPAREMVKRSEVAEYFTADNDEGYNQWVARKAAEKKRGAELQKALRSVPAEIKALPGHLGPTATETSAGVIGQYLDLQPLPPAVYPLPAKLPPAPVPLLVRFRKSNMSDHPAIPDHAFAVDPRKMMTSDGCCYTRGMEGSAHYPETSSIEPQRTNSFKLSVTSLGQTVGERRKGFTWPLFTPTGLELNRPMPNRCVSVLAKSTEKEPVRLTVPSRTVPHVYKRYMNYSACPGVDKEAELNPARRPIKFLCAPYTPYPPQGNRLLDPCHQDFVSMSVLPLPVGLQKPSTC</sequence>
<feature type="region of interest" description="Disordered" evidence="1">
    <location>
        <begin position="1"/>
        <end position="48"/>
    </location>
</feature>
<evidence type="ECO:0000313" key="2">
    <source>
        <dbReference type="Proteomes" id="UP000694888"/>
    </source>
</evidence>
<name>A0ABM0K0W1_APLCA</name>
<keyword evidence="2" id="KW-1185">Reference proteome</keyword>
<accession>A0ABM0K0W1</accession>
<organism evidence="2 3">
    <name type="scientific">Aplysia californica</name>
    <name type="common">California sea hare</name>
    <dbReference type="NCBI Taxonomy" id="6500"/>
    <lineage>
        <taxon>Eukaryota</taxon>
        <taxon>Metazoa</taxon>
        <taxon>Spiralia</taxon>
        <taxon>Lophotrochozoa</taxon>
        <taxon>Mollusca</taxon>
        <taxon>Gastropoda</taxon>
        <taxon>Heterobranchia</taxon>
        <taxon>Euthyneura</taxon>
        <taxon>Tectipleura</taxon>
        <taxon>Aplysiida</taxon>
        <taxon>Aplysioidea</taxon>
        <taxon>Aplysiidae</taxon>
        <taxon>Aplysia</taxon>
    </lineage>
</organism>